<protein>
    <recommendedName>
        <fullName evidence="3">Tyr recombinase domain-containing protein</fullName>
    </recommendedName>
</protein>
<dbReference type="SUPFAM" id="SSF56349">
    <property type="entry name" value="DNA breaking-rejoining enzymes"/>
    <property type="match status" value="1"/>
</dbReference>
<dbReference type="RefSeq" id="WP_369780019.1">
    <property type="nucleotide sequence ID" value="NZ_CP165727.1"/>
</dbReference>
<evidence type="ECO:0000256" key="1">
    <source>
        <dbReference type="ARBA" id="ARBA00023172"/>
    </source>
</evidence>
<dbReference type="GO" id="GO:0003677">
    <property type="term" value="F:DNA binding"/>
    <property type="evidence" value="ECO:0007669"/>
    <property type="project" value="InterPro"/>
</dbReference>
<gene>
    <name evidence="2" type="ORF">AB5J51_39310</name>
</gene>
<evidence type="ECO:0008006" key="3">
    <source>
        <dbReference type="Google" id="ProtNLM"/>
    </source>
</evidence>
<reference evidence="2" key="1">
    <citation type="submission" date="2024-08" db="EMBL/GenBank/DDBJ databases">
        <authorList>
            <person name="Yu S.T."/>
        </authorList>
    </citation>
    <scope>NUCLEOTIDE SEQUENCE</scope>
    <source>
        <strain evidence="2">R33</strain>
    </source>
</reference>
<evidence type="ECO:0000313" key="2">
    <source>
        <dbReference type="EMBL" id="XDV68517.1"/>
    </source>
</evidence>
<accession>A0AB39YHF1</accession>
<sequence length="298" mass="34225">MITAQQERVRQRFPNTAAAQLKLLPSSVSNPAGTKPISGIWDQHRAWVTILPEFLVPVEVEEDGQPVIKMLPFDKRKVFPYAYRHSFAQRHADQGVAPEVLKELMDHRQLMTSQAYYRIGQDRRREAIDRVTVLQFDRHGNRVWRKAQGLLDSEHVRREIGEVATAYGVCREPSNVAAGGQSCPLRFRCLGCEHFSTDVSYLPDLEAYLADLLRSREKLMSAFEADDWARSEAMPSDEEVRRVRRLINRVRADLDDLTEEEQAQIGQAVSIVRRGRSVMLGMPRIRQPRPDVRPRRSA</sequence>
<dbReference type="AlphaFoldDB" id="A0AB39YHF1"/>
<dbReference type="EMBL" id="CP165727">
    <property type="protein sequence ID" value="XDV68517.1"/>
    <property type="molecule type" value="Genomic_DNA"/>
</dbReference>
<keyword evidence="1" id="KW-0233">DNA recombination</keyword>
<dbReference type="Gene3D" id="1.10.443.10">
    <property type="entry name" value="Intergrase catalytic core"/>
    <property type="match status" value="1"/>
</dbReference>
<name>A0AB39YHF1_9ACTN</name>
<proteinExistence type="predicted"/>
<dbReference type="InterPro" id="IPR011010">
    <property type="entry name" value="DNA_brk_join_enz"/>
</dbReference>
<organism evidence="2">
    <name type="scientific">Streptomyces sp. R33</name>
    <dbReference type="NCBI Taxonomy" id="3238629"/>
    <lineage>
        <taxon>Bacteria</taxon>
        <taxon>Bacillati</taxon>
        <taxon>Actinomycetota</taxon>
        <taxon>Actinomycetes</taxon>
        <taxon>Kitasatosporales</taxon>
        <taxon>Streptomycetaceae</taxon>
        <taxon>Streptomyces</taxon>
    </lineage>
</organism>
<dbReference type="InterPro" id="IPR013762">
    <property type="entry name" value="Integrase-like_cat_sf"/>
</dbReference>
<dbReference type="GO" id="GO:0015074">
    <property type="term" value="P:DNA integration"/>
    <property type="evidence" value="ECO:0007669"/>
    <property type="project" value="InterPro"/>
</dbReference>
<dbReference type="GO" id="GO:0006310">
    <property type="term" value="P:DNA recombination"/>
    <property type="evidence" value="ECO:0007669"/>
    <property type="project" value="UniProtKB-KW"/>
</dbReference>